<feature type="domain" description="PTS EIIA type-2" evidence="11">
    <location>
        <begin position="4"/>
        <end position="147"/>
    </location>
</feature>
<dbReference type="RefSeq" id="WP_086312995.1">
    <property type="nucleotide sequence ID" value="NZ_CP147244.1"/>
</dbReference>
<evidence type="ECO:0000256" key="3">
    <source>
        <dbReference type="ARBA" id="ARBA00022490"/>
    </source>
</evidence>
<dbReference type="PROSITE" id="PS51094">
    <property type="entry name" value="PTS_EIIA_TYPE_2"/>
    <property type="match status" value="1"/>
</dbReference>
<keyword evidence="4" id="KW-0597">Phosphoprotein</keyword>
<evidence type="ECO:0000256" key="1">
    <source>
        <dbReference type="ARBA" id="ARBA00004496"/>
    </source>
</evidence>
<name>A0AAQ3W769_9ENTE</name>
<dbReference type="InterPro" id="IPR051351">
    <property type="entry name" value="Ascorbate-PTS_EIIA_comp"/>
</dbReference>
<dbReference type="AlphaFoldDB" id="A0AAQ3W769"/>
<dbReference type="SUPFAM" id="SSF55804">
    <property type="entry name" value="Phoshotransferase/anion transport protein"/>
    <property type="match status" value="1"/>
</dbReference>
<comment type="function">
    <text evidence="8">The phosphoenolpyruvate-dependent sugar phosphotransferase system (sugar PTS), a major carbohydrate active transport system, catalyzes the phosphorylation of incoming sugar substrates concomitantly with their translocation across the cell membrane. The enzyme II UlaABC PTS system is involved in ascorbate transport.</text>
</comment>
<comment type="subcellular location">
    <subcellularLocation>
        <location evidence="1">Cytoplasm</location>
    </subcellularLocation>
</comment>
<evidence type="ECO:0000256" key="9">
    <source>
        <dbReference type="ARBA" id="ARBA00041175"/>
    </source>
</evidence>
<dbReference type="Pfam" id="PF00359">
    <property type="entry name" value="PTS_EIIA_2"/>
    <property type="match status" value="1"/>
</dbReference>
<dbReference type="Proteomes" id="UP000194948">
    <property type="component" value="Chromosome"/>
</dbReference>
<evidence type="ECO:0000256" key="5">
    <source>
        <dbReference type="ARBA" id="ARBA00022679"/>
    </source>
</evidence>
<evidence type="ECO:0000313" key="13">
    <source>
        <dbReference type="Proteomes" id="UP000194948"/>
    </source>
</evidence>
<dbReference type="GO" id="GO:0016301">
    <property type="term" value="F:kinase activity"/>
    <property type="evidence" value="ECO:0007669"/>
    <property type="project" value="UniProtKB-KW"/>
</dbReference>
<evidence type="ECO:0000256" key="7">
    <source>
        <dbReference type="ARBA" id="ARBA00022777"/>
    </source>
</evidence>
<dbReference type="InterPro" id="IPR002178">
    <property type="entry name" value="PTS_EIIA_type-2_dom"/>
</dbReference>
<dbReference type="Gene3D" id="3.40.930.10">
    <property type="entry name" value="Mannitol-specific EII, Chain A"/>
    <property type="match status" value="1"/>
</dbReference>
<keyword evidence="13" id="KW-1185">Reference proteome</keyword>
<protein>
    <recommendedName>
        <fullName evidence="9">Ascorbate-specific PTS system EIIA component</fullName>
    </recommendedName>
    <alternativeName>
        <fullName evidence="10">Ascorbate-specific phosphotransferase enzyme IIA component</fullName>
    </alternativeName>
</protein>
<dbReference type="PANTHER" id="PTHR36203">
    <property type="entry name" value="ASCORBATE-SPECIFIC PTS SYSTEM EIIA COMPONENT"/>
    <property type="match status" value="1"/>
</dbReference>
<sequence>MLSEMIKEEFIQLRIDASDWEDAIRKSASPLLNGGKITAEYIDKIIETAQTSGPYIVVTKHVALPHAPTQFGALDLAMGITTLKTPIASGNKANDPVKYLFCMSAKDSETHLESMAELVNLLSDQKFYQVLDTAEKPMDILNYIIETE</sequence>
<keyword evidence="3" id="KW-0963">Cytoplasm</keyword>
<keyword evidence="7" id="KW-0418">Kinase</keyword>
<dbReference type="CDD" id="cd00211">
    <property type="entry name" value="PTS_IIA_fru"/>
    <property type="match status" value="1"/>
</dbReference>
<keyword evidence="6" id="KW-0598">Phosphotransferase system</keyword>
<dbReference type="GO" id="GO:0005737">
    <property type="term" value="C:cytoplasm"/>
    <property type="evidence" value="ECO:0007669"/>
    <property type="project" value="UniProtKB-SubCell"/>
</dbReference>
<evidence type="ECO:0000256" key="4">
    <source>
        <dbReference type="ARBA" id="ARBA00022553"/>
    </source>
</evidence>
<keyword evidence="2" id="KW-0813">Transport</keyword>
<evidence type="ECO:0000313" key="12">
    <source>
        <dbReference type="EMBL" id="WYJ99493.1"/>
    </source>
</evidence>
<evidence type="ECO:0000256" key="6">
    <source>
        <dbReference type="ARBA" id="ARBA00022683"/>
    </source>
</evidence>
<reference evidence="12 13" key="2">
    <citation type="submission" date="2024-03" db="EMBL/GenBank/DDBJ databases">
        <title>The Genome Sequence of Enterococcus sp. DIV0205d.</title>
        <authorList>
            <consortium name="The Broad Institute Genomics Platform"/>
            <consortium name="The Broad Institute Microbial Omics Core"/>
            <consortium name="The Broad Institute Genomic Center for Infectious Diseases"/>
            <person name="Earl A."/>
            <person name="Manson A."/>
            <person name="Gilmore M."/>
            <person name="Schwartman J."/>
            <person name="Shea T."/>
            <person name="Abouelleil A."/>
            <person name="Cao P."/>
            <person name="Chapman S."/>
            <person name="Cusick C."/>
            <person name="Young S."/>
            <person name="Neafsey D."/>
            <person name="Nusbaum C."/>
            <person name="Birren B."/>
        </authorList>
    </citation>
    <scope>NUCLEOTIDE SEQUENCE [LARGE SCALE GENOMIC DNA]</scope>
    <source>
        <strain evidence="12 13">7F3_DIV0205</strain>
    </source>
</reference>
<dbReference type="PANTHER" id="PTHR36203:SF1">
    <property type="entry name" value="ASCORBATE-SPECIFIC PTS SYSTEM EIIA COMPONENT"/>
    <property type="match status" value="1"/>
</dbReference>
<proteinExistence type="predicted"/>
<accession>A0AAQ3W769</accession>
<dbReference type="GO" id="GO:0009401">
    <property type="term" value="P:phosphoenolpyruvate-dependent sugar phosphotransferase system"/>
    <property type="evidence" value="ECO:0007669"/>
    <property type="project" value="UniProtKB-KW"/>
</dbReference>
<dbReference type="EMBL" id="CP147244">
    <property type="protein sequence ID" value="WYJ99493.1"/>
    <property type="molecule type" value="Genomic_DNA"/>
</dbReference>
<gene>
    <name evidence="12" type="ORF">A5821_000570</name>
</gene>
<reference evidence="13" key="1">
    <citation type="submission" date="2017-05" db="EMBL/GenBank/DDBJ databases">
        <title>The Genome Sequence of EEnterococcus faecalis 9F2_4866.</title>
        <authorList>
            <consortium name="The Broad Institute Genomics Platform"/>
            <consortium name="The Broad Institute Genomic Center for Infectious Diseases"/>
            <person name="Earl A."/>
            <person name="Manson A."/>
            <person name="Schwartman J."/>
            <person name="Gilmore M."/>
            <person name="Abouelleil A."/>
            <person name="Cao P."/>
            <person name="Chapman S."/>
            <person name="Cusick C."/>
            <person name="Shea T."/>
            <person name="Young S."/>
            <person name="Neafsey D."/>
            <person name="Nusbaum C."/>
            <person name="Birren B."/>
        </authorList>
    </citation>
    <scope>NUCLEOTIDE SEQUENCE [LARGE SCALE GENOMIC DNA]</scope>
    <source>
        <strain evidence="13">7F3_DIV0205</strain>
    </source>
</reference>
<evidence type="ECO:0000256" key="8">
    <source>
        <dbReference type="ARBA" id="ARBA00037387"/>
    </source>
</evidence>
<evidence type="ECO:0000256" key="10">
    <source>
        <dbReference type="ARBA" id="ARBA00042072"/>
    </source>
</evidence>
<evidence type="ECO:0000256" key="2">
    <source>
        <dbReference type="ARBA" id="ARBA00022448"/>
    </source>
</evidence>
<dbReference type="InterPro" id="IPR016152">
    <property type="entry name" value="PTrfase/Anion_transptr"/>
</dbReference>
<organism evidence="12 13">
    <name type="scientific">Candidatus Enterococcus palustris</name>
    <dbReference type="NCBI Taxonomy" id="1834189"/>
    <lineage>
        <taxon>Bacteria</taxon>
        <taxon>Bacillati</taxon>
        <taxon>Bacillota</taxon>
        <taxon>Bacilli</taxon>
        <taxon>Lactobacillales</taxon>
        <taxon>Enterococcaceae</taxon>
        <taxon>Enterococcus</taxon>
    </lineage>
</organism>
<keyword evidence="5" id="KW-0808">Transferase</keyword>
<evidence type="ECO:0000259" key="11">
    <source>
        <dbReference type="PROSITE" id="PS51094"/>
    </source>
</evidence>